<dbReference type="PRINTS" id="PR00111">
    <property type="entry name" value="ABHYDROLASE"/>
</dbReference>
<dbReference type="Proteomes" id="UP000009022">
    <property type="component" value="Unassembled WGS sequence"/>
</dbReference>
<dbReference type="AlphaFoldDB" id="B3SCG4"/>
<dbReference type="CTD" id="6759157"/>
<dbReference type="OMA" id="YLFTRCA"/>
<gene>
    <name evidence="2" type="ORF">TRIADDRAFT_61961</name>
</gene>
<dbReference type="InterPro" id="IPR000639">
    <property type="entry name" value="Epox_hydrolase-like"/>
</dbReference>
<dbReference type="InterPro" id="IPR000073">
    <property type="entry name" value="AB_hydrolase_1"/>
</dbReference>
<dbReference type="PhylomeDB" id="B3SCG4"/>
<dbReference type="InterPro" id="IPR010463">
    <property type="entry name" value="DUF1057"/>
</dbReference>
<dbReference type="PRINTS" id="PR00412">
    <property type="entry name" value="EPOXHYDRLASE"/>
</dbReference>
<dbReference type="PANTHER" id="PTHR47533:SF4">
    <property type="entry name" value="AB HYDROLASE-1 DOMAIN-CONTAINING PROTEIN"/>
    <property type="match status" value="1"/>
</dbReference>
<dbReference type="InParanoid" id="B3SCG4"/>
<feature type="compositionally biased region" description="Basic and acidic residues" evidence="1">
    <location>
        <begin position="1"/>
        <end position="11"/>
    </location>
</feature>
<dbReference type="KEGG" id="tad:TRIADDRAFT_61961"/>
<accession>B3SCG4</accession>
<feature type="region of interest" description="Disordered" evidence="1">
    <location>
        <begin position="1"/>
        <end position="23"/>
    </location>
</feature>
<dbReference type="GO" id="GO:0003824">
    <property type="term" value="F:catalytic activity"/>
    <property type="evidence" value="ECO:0007669"/>
    <property type="project" value="InterPro"/>
</dbReference>
<dbReference type="InterPro" id="IPR029058">
    <property type="entry name" value="AB_hydrolase_fold"/>
</dbReference>
<organism evidence="2 3">
    <name type="scientific">Trichoplax adhaerens</name>
    <name type="common">Trichoplax reptans</name>
    <dbReference type="NCBI Taxonomy" id="10228"/>
    <lineage>
        <taxon>Eukaryota</taxon>
        <taxon>Metazoa</taxon>
        <taxon>Placozoa</taxon>
        <taxon>Uniplacotomia</taxon>
        <taxon>Trichoplacea</taxon>
        <taxon>Trichoplacidae</taxon>
        <taxon>Trichoplax</taxon>
    </lineage>
</organism>
<dbReference type="SUPFAM" id="SSF53474">
    <property type="entry name" value="alpha/beta-Hydrolases"/>
    <property type="match status" value="1"/>
</dbReference>
<dbReference type="OrthoDB" id="6431331at2759"/>
<dbReference type="PANTHER" id="PTHR47533">
    <property type="entry name" value="PROTEIN CBG21859"/>
    <property type="match status" value="1"/>
</dbReference>
<dbReference type="EMBL" id="DS985270">
    <property type="protein sequence ID" value="EDV19590.1"/>
    <property type="molecule type" value="Genomic_DNA"/>
</dbReference>
<dbReference type="Pfam" id="PF06342">
    <property type="entry name" value="DUF1057"/>
    <property type="match status" value="1"/>
</dbReference>
<dbReference type="HOGENOM" id="CLU_065277_0_0_1"/>
<name>B3SCG4_TRIAD</name>
<evidence type="ECO:0000256" key="1">
    <source>
        <dbReference type="SAM" id="MobiDB-lite"/>
    </source>
</evidence>
<evidence type="ECO:0000313" key="2">
    <source>
        <dbReference type="EMBL" id="EDV19590.1"/>
    </source>
</evidence>
<dbReference type="Gene3D" id="3.40.50.1820">
    <property type="entry name" value="alpha/beta hydrolase"/>
    <property type="match status" value="1"/>
</dbReference>
<reference evidence="2 3" key="1">
    <citation type="journal article" date="2008" name="Nature">
        <title>The Trichoplax genome and the nature of placozoans.</title>
        <authorList>
            <person name="Srivastava M."/>
            <person name="Begovic E."/>
            <person name="Chapman J."/>
            <person name="Putnam N.H."/>
            <person name="Hellsten U."/>
            <person name="Kawashima T."/>
            <person name="Kuo A."/>
            <person name="Mitros T."/>
            <person name="Salamov A."/>
            <person name="Carpenter M.L."/>
            <person name="Signorovitch A.Y."/>
            <person name="Moreno M.A."/>
            <person name="Kamm K."/>
            <person name="Grimwood J."/>
            <person name="Schmutz J."/>
            <person name="Shapiro H."/>
            <person name="Grigoriev I.V."/>
            <person name="Buss L.W."/>
            <person name="Schierwater B."/>
            <person name="Dellaporta S.L."/>
            <person name="Rokhsar D.S."/>
        </authorList>
    </citation>
    <scope>NUCLEOTIDE SEQUENCE [LARGE SCALE GENOMIC DNA]</scope>
    <source>
        <strain evidence="2 3">Grell-BS-1999</strain>
    </source>
</reference>
<evidence type="ECO:0000313" key="3">
    <source>
        <dbReference type="Proteomes" id="UP000009022"/>
    </source>
</evidence>
<evidence type="ECO:0008006" key="4">
    <source>
        <dbReference type="Google" id="ProtNLM"/>
    </source>
</evidence>
<proteinExistence type="predicted"/>
<dbReference type="ESTHER" id="triad-b3scg4">
    <property type="family name" value="Duf_1057"/>
</dbReference>
<protein>
    <recommendedName>
        <fullName evidence="4">AB hydrolase-1 domain-containing protein</fullName>
    </recommendedName>
</protein>
<sequence>MASNKDQHNNNEFELPTPSDPEVKYTQVSTNNMGITSINNFQAGYTDENPTGFRIVLAVHGTPGSHHDFRYLAPPLVQAGLRVIRVNLPGFGATKKPDELVYNFNTMAHWLANFLSSINIHTVDMAVGHSFGCAIIATLSVTHPELISAFTLLSTFGLRPHRIIRPFAAIKLSAYLLDLSWVTNFIATKILTCAYRMAGFKMSKFVENEMVHSHQLTTNIDFDQHANNLKSIGKRKVPVILAYGKDDPLIENEIFSEVGQILGLKSMTELSDLNGEQGEIHIPMYNIQ</sequence>
<dbReference type="RefSeq" id="XP_002117923.1">
    <property type="nucleotide sequence ID" value="XM_002117887.1"/>
</dbReference>
<keyword evidence="3" id="KW-1185">Reference proteome</keyword>
<dbReference type="GeneID" id="6759157"/>